<comment type="caution">
    <text evidence="2">The sequence shown here is derived from an EMBL/GenBank/DDBJ whole genome shotgun (WGS) entry which is preliminary data.</text>
</comment>
<feature type="coiled-coil region" evidence="1">
    <location>
        <begin position="80"/>
        <end position="245"/>
    </location>
</feature>
<protein>
    <submittedName>
        <fullName evidence="2">Uncharacterized protein</fullName>
    </submittedName>
</protein>
<dbReference type="AlphaFoldDB" id="A0A9Q1KNZ6"/>
<evidence type="ECO:0000313" key="2">
    <source>
        <dbReference type="EMBL" id="KAJ8446226.1"/>
    </source>
</evidence>
<dbReference type="Proteomes" id="UP001153076">
    <property type="component" value="Unassembled WGS sequence"/>
</dbReference>
<evidence type="ECO:0000313" key="3">
    <source>
        <dbReference type="Proteomes" id="UP001153076"/>
    </source>
</evidence>
<proteinExistence type="predicted"/>
<dbReference type="PANTHER" id="PTHR47747">
    <property type="entry name" value="RIBONUCLEASE P PROTEIN SUBUNIT P38-LIKE PROTEIN"/>
    <property type="match status" value="1"/>
</dbReference>
<evidence type="ECO:0000256" key="1">
    <source>
        <dbReference type="SAM" id="Coils"/>
    </source>
</evidence>
<keyword evidence="1" id="KW-0175">Coiled coil</keyword>
<sequence length="832" mass="95531">MEGKGVASLDLVVSKVNDDGLCAMYLGIACAFFALKSLAERESANQKCAKTRDTRLVGSAHLLGLIGWRLHKERAKGLEKLDLLCKLQAAEREINELKRRRSEDAKANEKVVSIYAVQQQNWFTERRKLQQQIGGLLNDLRILNKRKSETISDLNGELKDMEILLKSKDKMLEDEDKKRKELEEKVKSMEVILEELREATKREAQDHSSELLKHKTALIELVSNQRQLEAELGRALRQVEATRQQFDFVFKEKEEAGLMVQELYMELEKMHRDSEQKDKILSAMARKSKLELAQKQMLLKEVKLNKPKRKKAGIEIQRWWTISGSRNARFTLRHLLSRQVSSRLEVDKGRSDQNEKVDVDLDAEVRVQHEDYSLHLEQSFPPKNTEFGNFLSSPCHVIHFPSPWKSTWHLETALIMKISSSFFLSIILSLCCVVPSDQDEWVHLEAEKYRTAVKQHQLESDAFAQQKQLKDDKLEGYRWQLLNTELESKRLKTQIEGFNKDMSQLRHDNLKLESLLLDREEELKSLKDHIALKLNNFDAQKTKVRLLSEHKKPSDEQQQTKKVMIGSESDKEVQGGGAELVTKDASSTVLSSLETIEVKGALVKDNLADACISVSSLDDCETTRKEAATRLSLNKTDKPMRKMDLHALGVSYKIKRLNQQLLMLERLTGKQESVEVKGRDEHGRARMKGFLLLLSLLDKQVNRYQALQEKTDDLSQRMGEKDLHVTQVVPSSMRTKDDTKALEHFLEETFQLQRLIVATGQKLMEIQTKIDPGFVGISEELDLSASFDTRRFAETIQTLFKDVQRGLEVRIARIIGNVEGTLACDGIHSWKR</sequence>
<keyword evidence="3" id="KW-1185">Reference proteome</keyword>
<organism evidence="2 3">
    <name type="scientific">Carnegiea gigantea</name>
    <dbReference type="NCBI Taxonomy" id="171969"/>
    <lineage>
        <taxon>Eukaryota</taxon>
        <taxon>Viridiplantae</taxon>
        <taxon>Streptophyta</taxon>
        <taxon>Embryophyta</taxon>
        <taxon>Tracheophyta</taxon>
        <taxon>Spermatophyta</taxon>
        <taxon>Magnoliopsida</taxon>
        <taxon>eudicotyledons</taxon>
        <taxon>Gunneridae</taxon>
        <taxon>Pentapetalae</taxon>
        <taxon>Caryophyllales</taxon>
        <taxon>Cactineae</taxon>
        <taxon>Cactaceae</taxon>
        <taxon>Cactoideae</taxon>
        <taxon>Echinocereeae</taxon>
        <taxon>Carnegiea</taxon>
    </lineage>
</organism>
<dbReference type="PROSITE" id="PS51257">
    <property type="entry name" value="PROKAR_LIPOPROTEIN"/>
    <property type="match status" value="1"/>
</dbReference>
<dbReference type="PANTHER" id="PTHR47747:SF2">
    <property type="entry name" value="RIBONUCLEASE P PROTEIN SUBUNIT P38-LIKE PROTEIN"/>
    <property type="match status" value="1"/>
</dbReference>
<dbReference type="OrthoDB" id="1735671at2759"/>
<dbReference type="EMBL" id="JAKOGI010000058">
    <property type="protein sequence ID" value="KAJ8446226.1"/>
    <property type="molecule type" value="Genomic_DNA"/>
</dbReference>
<name>A0A9Q1KNZ6_9CARY</name>
<gene>
    <name evidence="2" type="ORF">Cgig2_015997</name>
</gene>
<accession>A0A9Q1KNZ6</accession>
<reference evidence="2" key="1">
    <citation type="submission" date="2022-04" db="EMBL/GenBank/DDBJ databases">
        <title>Carnegiea gigantea Genome sequencing and assembly v2.</title>
        <authorList>
            <person name="Copetti D."/>
            <person name="Sanderson M.J."/>
            <person name="Burquez A."/>
            <person name="Wojciechowski M.F."/>
        </authorList>
    </citation>
    <scope>NUCLEOTIDE SEQUENCE</scope>
    <source>
        <strain evidence="2">SGP5-SGP5p</strain>
        <tissue evidence="2">Aerial part</tissue>
    </source>
</reference>